<gene>
    <name evidence="1" type="ORF">R1flu_013460</name>
</gene>
<dbReference type="EMBL" id="JBHFFA010000004">
    <property type="protein sequence ID" value="KAL2628774.1"/>
    <property type="molecule type" value="Genomic_DNA"/>
</dbReference>
<organism evidence="1 2">
    <name type="scientific">Riccia fluitans</name>
    <dbReference type="NCBI Taxonomy" id="41844"/>
    <lineage>
        <taxon>Eukaryota</taxon>
        <taxon>Viridiplantae</taxon>
        <taxon>Streptophyta</taxon>
        <taxon>Embryophyta</taxon>
        <taxon>Marchantiophyta</taxon>
        <taxon>Marchantiopsida</taxon>
        <taxon>Marchantiidae</taxon>
        <taxon>Marchantiales</taxon>
        <taxon>Ricciaceae</taxon>
        <taxon>Riccia</taxon>
    </lineage>
</organism>
<protein>
    <submittedName>
        <fullName evidence="1">Uncharacterized protein</fullName>
    </submittedName>
</protein>
<dbReference type="AlphaFoldDB" id="A0ABD1YDA5"/>
<comment type="caution">
    <text evidence="1">The sequence shown here is derived from an EMBL/GenBank/DDBJ whole genome shotgun (WGS) entry which is preliminary data.</text>
</comment>
<sequence length="88" mass="10141">MTLGPWSGQATGTSQLRGQIVQWTPQHLLQIWPPNLTTSQKRKTERAWWLQFTAGIYSSSRKGKKYSHLQVFVVDERGQLLDSIRTDI</sequence>
<name>A0ABD1YDA5_9MARC</name>
<dbReference type="Proteomes" id="UP001605036">
    <property type="component" value="Unassembled WGS sequence"/>
</dbReference>
<keyword evidence="2" id="KW-1185">Reference proteome</keyword>
<evidence type="ECO:0000313" key="1">
    <source>
        <dbReference type="EMBL" id="KAL2628774.1"/>
    </source>
</evidence>
<evidence type="ECO:0000313" key="2">
    <source>
        <dbReference type="Proteomes" id="UP001605036"/>
    </source>
</evidence>
<proteinExistence type="predicted"/>
<accession>A0ABD1YDA5</accession>
<reference evidence="1 2" key="1">
    <citation type="submission" date="2024-09" db="EMBL/GenBank/DDBJ databases">
        <title>Chromosome-scale assembly of Riccia fluitans.</title>
        <authorList>
            <person name="Paukszto L."/>
            <person name="Sawicki J."/>
            <person name="Karawczyk K."/>
            <person name="Piernik-Szablinska J."/>
            <person name="Szczecinska M."/>
            <person name="Mazdziarz M."/>
        </authorList>
    </citation>
    <scope>NUCLEOTIDE SEQUENCE [LARGE SCALE GENOMIC DNA]</scope>
    <source>
        <strain evidence="1">Rf_01</strain>
        <tissue evidence="1">Aerial parts of the thallus</tissue>
    </source>
</reference>